<keyword evidence="1" id="KW-1133">Transmembrane helix</keyword>
<comment type="caution">
    <text evidence="3">The sequence shown here is derived from an EMBL/GenBank/DDBJ whole genome shotgun (WGS) entry which is preliminary data.</text>
</comment>
<dbReference type="EMBL" id="JASODW010000001">
    <property type="protein sequence ID" value="MDK6274507.1"/>
    <property type="molecule type" value="Genomic_DNA"/>
</dbReference>
<dbReference type="AlphaFoldDB" id="A0AAP4C6K2"/>
<accession>A0AAP4C6K2</accession>
<evidence type="ECO:0000313" key="3">
    <source>
        <dbReference type="EMBL" id="MDK6274507.1"/>
    </source>
</evidence>
<dbReference type="RefSeq" id="WP_285332460.1">
    <property type="nucleotide sequence ID" value="NZ_JASODW010000001.1"/>
</dbReference>
<feature type="domain" description="SAF" evidence="2">
    <location>
        <begin position="49"/>
        <end position="111"/>
    </location>
</feature>
<dbReference type="SMART" id="SM00858">
    <property type="entry name" value="SAF"/>
    <property type="match status" value="1"/>
</dbReference>
<keyword evidence="1" id="KW-0812">Transmembrane</keyword>
<sequence length="217" mass="22759">MSDRGGSAGSVLRWQPASWRDPRLVIGVVLVVASILGVVLLVRSVTRTETYMVAAHDLAPGTVLTEKDLVPVEARMAGPGEHYVSRDVPVAGATVSDYVSKGELLTRRAIEADVPAHLRSFSLTVEDPLPAGVKVGQGVDVYVTPKIAEPETEPQLALSGVRVVKVERTDSGFGASQGHVLEVLIPRDEVSAMVGHIARESVVSVVSAPIAASAAGE</sequence>
<protein>
    <submittedName>
        <fullName evidence="3">SAF domain-containing protein</fullName>
    </submittedName>
</protein>
<reference evidence="3" key="1">
    <citation type="submission" date="2023-05" db="EMBL/GenBank/DDBJ databases">
        <title>Cataloging the Phylogenetic Diversity of Human Bladder Bacteria.</title>
        <authorList>
            <person name="Du J."/>
        </authorList>
    </citation>
    <scope>NUCLEOTIDE SEQUENCE</scope>
    <source>
        <strain evidence="3">UMB9978</strain>
    </source>
</reference>
<gene>
    <name evidence="3" type="ORF">QP116_01900</name>
</gene>
<dbReference type="CDD" id="cd11614">
    <property type="entry name" value="SAF_CpaB_FlgA_like"/>
    <property type="match status" value="1"/>
</dbReference>
<organism evidence="3 4">
    <name type="scientific">Pseudoglutamicibacter cumminsii</name>
    <dbReference type="NCBI Taxonomy" id="156979"/>
    <lineage>
        <taxon>Bacteria</taxon>
        <taxon>Bacillati</taxon>
        <taxon>Actinomycetota</taxon>
        <taxon>Actinomycetes</taxon>
        <taxon>Micrococcales</taxon>
        <taxon>Micrococcaceae</taxon>
        <taxon>Pseudoglutamicibacter</taxon>
    </lineage>
</organism>
<proteinExistence type="predicted"/>
<keyword evidence="1" id="KW-0472">Membrane</keyword>
<evidence type="ECO:0000256" key="1">
    <source>
        <dbReference type="SAM" id="Phobius"/>
    </source>
</evidence>
<dbReference type="Proteomes" id="UP001240483">
    <property type="component" value="Unassembled WGS sequence"/>
</dbReference>
<evidence type="ECO:0000259" key="2">
    <source>
        <dbReference type="SMART" id="SM00858"/>
    </source>
</evidence>
<dbReference type="InterPro" id="IPR013974">
    <property type="entry name" value="SAF"/>
</dbReference>
<name>A0AAP4C6K2_9MICC</name>
<evidence type="ECO:0000313" key="4">
    <source>
        <dbReference type="Proteomes" id="UP001240483"/>
    </source>
</evidence>
<feature type="transmembrane region" description="Helical" evidence="1">
    <location>
        <begin position="24"/>
        <end position="42"/>
    </location>
</feature>